<dbReference type="InterPro" id="IPR033140">
    <property type="entry name" value="Lipase_GDXG_put_SER_AS"/>
</dbReference>
<dbReference type="EMBL" id="PQXO01000030">
    <property type="protein sequence ID" value="TGO91358.1"/>
    <property type="molecule type" value="Genomic_DNA"/>
</dbReference>
<keyword evidence="4" id="KW-0812">Transmembrane</keyword>
<dbReference type="Proteomes" id="UP000297280">
    <property type="component" value="Unassembled WGS sequence"/>
</dbReference>
<evidence type="ECO:0000256" key="2">
    <source>
        <dbReference type="ARBA" id="ARBA00022801"/>
    </source>
</evidence>
<evidence type="ECO:0000256" key="1">
    <source>
        <dbReference type="ARBA" id="ARBA00010515"/>
    </source>
</evidence>
<dbReference type="InterPro" id="IPR050300">
    <property type="entry name" value="GDXG_lipolytic_enzyme"/>
</dbReference>
<evidence type="ECO:0000259" key="5">
    <source>
        <dbReference type="Pfam" id="PF07859"/>
    </source>
</evidence>
<dbReference type="Gene3D" id="3.40.50.1820">
    <property type="entry name" value="alpha/beta hydrolase"/>
    <property type="match status" value="1"/>
</dbReference>
<evidence type="ECO:0000256" key="4">
    <source>
        <dbReference type="SAM" id="Phobius"/>
    </source>
</evidence>
<dbReference type="GO" id="GO:0016787">
    <property type="term" value="F:hydrolase activity"/>
    <property type="evidence" value="ECO:0007669"/>
    <property type="project" value="UniProtKB-KW"/>
</dbReference>
<dbReference type="InterPro" id="IPR029058">
    <property type="entry name" value="AB_hydrolase_fold"/>
</dbReference>
<feature type="domain" description="Alpha/beta hydrolase fold-3" evidence="5">
    <location>
        <begin position="119"/>
        <end position="344"/>
    </location>
</feature>
<dbReference type="PROSITE" id="PS01174">
    <property type="entry name" value="LIPASE_GDXG_SER"/>
    <property type="match status" value="1"/>
</dbReference>
<evidence type="ECO:0000313" key="6">
    <source>
        <dbReference type="EMBL" id="TGO91358.1"/>
    </source>
</evidence>
<sequence length="373" mass="41087">MSSSTVSQKELADTLSIAEKLDVVLAYTSILGNTLFGLLTGIWRTRNAKRGSYKRYVLLTAMRTMCRRMSPRQILYVTPNTDHAYETVCKQRGIEPLSETLEDGTQAHWVGKKGAKKIILNFHGGGFALPATPEAVEYMFRLVDGAEKEGKSLAVLFLSYDLSPSRVYPRQLEQAAALLNHVVQTLNYPPSSVMLAGDSAGANLVLALLSHIMHGHPNESVPRVRLSEPLNGAVLLAPWVTFATGSKSYDANKYKDLIDPVSVKVWSSDYQASVPSDNYLEPLYASSSWWSRLSTAVSSILIVAGADEAFVDDVRAFADILQKVGTETGGVEVELFVVENEYHDQPNFGFGEDCLEKKGSQGWEIGNWVWGRC</sequence>
<dbReference type="AlphaFoldDB" id="A0A4Z1L3J8"/>
<keyword evidence="4" id="KW-1133">Transmembrane helix</keyword>
<keyword evidence="7" id="KW-1185">Reference proteome</keyword>
<dbReference type="PANTHER" id="PTHR48081:SF31">
    <property type="entry name" value="STERYL ACETYL HYDROLASE MUG81-RELATED"/>
    <property type="match status" value="1"/>
</dbReference>
<accession>A0A4Z1L3J8</accession>
<keyword evidence="2" id="KW-0378">Hydrolase</keyword>
<gene>
    <name evidence="6" type="ORF">BPOR_0030g00180</name>
</gene>
<dbReference type="PANTHER" id="PTHR48081">
    <property type="entry name" value="AB HYDROLASE SUPERFAMILY PROTEIN C4A8.06C"/>
    <property type="match status" value="1"/>
</dbReference>
<comment type="similarity">
    <text evidence="1">Belongs to the 'GDXG' lipolytic enzyme family.</text>
</comment>
<dbReference type="Pfam" id="PF07859">
    <property type="entry name" value="Abhydrolase_3"/>
    <property type="match status" value="1"/>
</dbReference>
<protein>
    <recommendedName>
        <fullName evidence="5">Alpha/beta hydrolase fold-3 domain-containing protein</fullName>
    </recommendedName>
</protein>
<feature type="active site" evidence="3">
    <location>
        <position position="199"/>
    </location>
</feature>
<reference evidence="6 7" key="1">
    <citation type="submission" date="2017-12" db="EMBL/GenBank/DDBJ databases">
        <title>Comparative genomics of Botrytis spp.</title>
        <authorList>
            <person name="Valero-Jimenez C.A."/>
            <person name="Tapia P."/>
            <person name="Veloso J."/>
            <person name="Silva-Moreno E."/>
            <person name="Staats M."/>
            <person name="Valdes J.H."/>
            <person name="Van Kan J.A.L."/>
        </authorList>
    </citation>
    <scope>NUCLEOTIDE SEQUENCE [LARGE SCALE GENOMIC DNA]</scope>
    <source>
        <strain evidence="6 7">MUCL3349</strain>
    </source>
</reference>
<dbReference type="InterPro" id="IPR013094">
    <property type="entry name" value="AB_hydrolase_3"/>
</dbReference>
<dbReference type="STRING" id="87229.A0A4Z1L3J8"/>
<feature type="transmembrane region" description="Helical" evidence="4">
    <location>
        <begin position="24"/>
        <end position="45"/>
    </location>
</feature>
<name>A0A4Z1L3J8_9HELO</name>
<organism evidence="6 7">
    <name type="scientific">Botrytis porri</name>
    <dbReference type="NCBI Taxonomy" id="87229"/>
    <lineage>
        <taxon>Eukaryota</taxon>
        <taxon>Fungi</taxon>
        <taxon>Dikarya</taxon>
        <taxon>Ascomycota</taxon>
        <taxon>Pezizomycotina</taxon>
        <taxon>Leotiomycetes</taxon>
        <taxon>Helotiales</taxon>
        <taxon>Sclerotiniaceae</taxon>
        <taxon>Botrytis</taxon>
    </lineage>
</organism>
<comment type="caution">
    <text evidence="6">The sequence shown here is derived from an EMBL/GenBank/DDBJ whole genome shotgun (WGS) entry which is preliminary data.</text>
</comment>
<evidence type="ECO:0000313" key="7">
    <source>
        <dbReference type="Proteomes" id="UP000297280"/>
    </source>
</evidence>
<evidence type="ECO:0000256" key="3">
    <source>
        <dbReference type="PROSITE-ProRule" id="PRU10038"/>
    </source>
</evidence>
<dbReference type="SUPFAM" id="SSF53474">
    <property type="entry name" value="alpha/beta-Hydrolases"/>
    <property type="match status" value="1"/>
</dbReference>
<proteinExistence type="inferred from homology"/>
<keyword evidence="4" id="KW-0472">Membrane</keyword>